<evidence type="ECO:0000313" key="1">
    <source>
        <dbReference type="EMBL" id="GFS71036.1"/>
    </source>
</evidence>
<proteinExistence type="predicted"/>
<protein>
    <submittedName>
        <fullName evidence="1">Uncharacterized protein</fullName>
    </submittedName>
</protein>
<dbReference type="OrthoDB" id="10313641at2759"/>
<comment type="caution">
    <text evidence="1">The sequence shown here is derived from an EMBL/GenBank/DDBJ whole genome shotgun (WGS) entry which is preliminary data.</text>
</comment>
<keyword evidence="2" id="KW-1185">Reference proteome</keyword>
<reference evidence="1" key="1">
    <citation type="submission" date="2020-08" db="EMBL/GenBank/DDBJ databases">
        <title>Multicomponent nature underlies the extraordinary mechanical properties of spider dragline silk.</title>
        <authorList>
            <person name="Kono N."/>
            <person name="Nakamura H."/>
            <person name="Mori M."/>
            <person name="Yoshida Y."/>
            <person name="Ohtoshi R."/>
            <person name="Malay A.D."/>
            <person name="Moran D.A.P."/>
            <person name="Tomita M."/>
            <person name="Numata K."/>
            <person name="Arakawa K."/>
        </authorList>
    </citation>
    <scope>NUCLEOTIDE SEQUENCE</scope>
</reference>
<dbReference type="AlphaFoldDB" id="A0A8X6MPF8"/>
<dbReference type="EMBL" id="BMAW01095625">
    <property type="protein sequence ID" value="GFS71036.1"/>
    <property type="molecule type" value="Genomic_DNA"/>
</dbReference>
<accession>A0A8X6MPF8</accession>
<sequence>MPGMPRLTGAFKDARARRSIFENNNPFHISRIVFPAARNQIPPLPSRRVICEKKELQKKKRCNNLLLIYGGPTCPSHFSGIALSRSNDRCHPQWPDIKLSCPPPEWVMEAGISSPISATFVCFSFGCCGQLGLIYRRGWEGIPCFVSFDECRIEWALLFFLVGLLENCLSRCHKRQLNVRIVWGVDVVYGSPCFIKRAHKCLEI</sequence>
<gene>
    <name evidence="1" type="ORF">NPIL_634741</name>
</gene>
<dbReference type="Proteomes" id="UP000887013">
    <property type="component" value="Unassembled WGS sequence"/>
</dbReference>
<organism evidence="1 2">
    <name type="scientific">Nephila pilipes</name>
    <name type="common">Giant wood spider</name>
    <name type="synonym">Nephila maculata</name>
    <dbReference type="NCBI Taxonomy" id="299642"/>
    <lineage>
        <taxon>Eukaryota</taxon>
        <taxon>Metazoa</taxon>
        <taxon>Ecdysozoa</taxon>
        <taxon>Arthropoda</taxon>
        <taxon>Chelicerata</taxon>
        <taxon>Arachnida</taxon>
        <taxon>Araneae</taxon>
        <taxon>Araneomorphae</taxon>
        <taxon>Entelegynae</taxon>
        <taxon>Araneoidea</taxon>
        <taxon>Nephilidae</taxon>
        <taxon>Nephila</taxon>
    </lineage>
</organism>
<name>A0A8X6MPF8_NEPPI</name>
<evidence type="ECO:0000313" key="2">
    <source>
        <dbReference type="Proteomes" id="UP000887013"/>
    </source>
</evidence>